<evidence type="ECO:0000313" key="11">
    <source>
        <dbReference type="EMBL" id="CAD7253336.1"/>
    </source>
</evidence>
<evidence type="ECO:0000256" key="5">
    <source>
        <dbReference type="ARBA" id="ARBA00023136"/>
    </source>
</evidence>
<evidence type="ECO:0000256" key="6">
    <source>
        <dbReference type="ARBA" id="ARBA00023157"/>
    </source>
</evidence>
<keyword evidence="12" id="KW-1185">Reference proteome</keyword>
<dbReference type="PANTHER" id="PTHR12231">
    <property type="entry name" value="CTX-RELATED TYPE I TRANSMEMBRANE PROTEIN"/>
    <property type="match status" value="1"/>
</dbReference>
<feature type="domain" description="Ig-like" evidence="10">
    <location>
        <begin position="22"/>
        <end position="108"/>
    </location>
</feature>
<keyword evidence="6" id="KW-1015">Disulfide bond</keyword>
<dbReference type="SUPFAM" id="SSF48726">
    <property type="entry name" value="Immunoglobulin"/>
    <property type="match status" value="2"/>
</dbReference>
<feature type="compositionally biased region" description="Basic and acidic residues" evidence="9">
    <location>
        <begin position="229"/>
        <end position="256"/>
    </location>
</feature>
<keyword evidence="7" id="KW-0325">Glycoprotein</keyword>
<evidence type="ECO:0000256" key="2">
    <source>
        <dbReference type="ARBA" id="ARBA00022475"/>
    </source>
</evidence>
<evidence type="ECO:0000259" key="10">
    <source>
        <dbReference type="PROSITE" id="PS50835"/>
    </source>
</evidence>
<evidence type="ECO:0000256" key="9">
    <source>
        <dbReference type="SAM" id="MobiDB-lite"/>
    </source>
</evidence>
<evidence type="ECO:0000313" key="12">
    <source>
        <dbReference type="Proteomes" id="UP000677054"/>
    </source>
</evidence>
<proteinExistence type="predicted"/>
<evidence type="ECO:0000256" key="4">
    <source>
        <dbReference type="ARBA" id="ARBA00022737"/>
    </source>
</evidence>
<dbReference type="GO" id="GO:0005886">
    <property type="term" value="C:plasma membrane"/>
    <property type="evidence" value="ECO:0007669"/>
    <property type="project" value="UniProtKB-SubCell"/>
</dbReference>
<feature type="region of interest" description="Disordered" evidence="9">
    <location>
        <begin position="217"/>
        <end position="256"/>
    </location>
</feature>
<gene>
    <name evidence="11" type="ORF">DSTB1V02_LOCUS13086</name>
</gene>
<dbReference type="InterPro" id="IPR013783">
    <property type="entry name" value="Ig-like_fold"/>
</dbReference>
<feature type="region of interest" description="Disordered" evidence="9">
    <location>
        <begin position="280"/>
        <end position="304"/>
    </location>
</feature>
<dbReference type="InterPro" id="IPR003598">
    <property type="entry name" value="Ig_sub2"/>
</dbReference>
<dbReference type="OrthoDB" id="10012075at2759"/>
<dbReference type="Pfam" id="PF13927">
    <property type="entry name" value="Ig_3"/>
    <property type="match status" value="2"/>
</dbReference>
<evidence type="ECO:0000256" key="1">
    <source>
        <dbReference type="ARBA" id="ARBA00004236"/>
    </source>
</evidence>
<dbReference type="GO" id="GO:0043005">
    <property type="term" value="C:neuron projection"/>
    <property type="evidence" value="ECO:0007669"/>
    <property type="project" value="TreeGrafter"/>
</dbReference>
<sequence>MDVILMDVIHIGSTCAEAKVPPQILDEGSSSSKVSVRENGNVALTCRADGLPKPSTMWRREDGDPIRVSPSRDEAEVKGETLNLTRVGRGAMGAYLCIASNSVPPSVSKRISLEVEFPPTIHVPNQLVGSPRGGQVTLECYTEAYPDSINYWVKDNFTLSRNDKYVTNVTHVQGNKYKKYMYLVIRDVEPSDFISYQCVAKNSLGGTEGNIRLNEIEMPSTKKPQIRITDFERRRQKEKEKEGEKQEAEKPWKSHVSDETHVEAGYVDLGREEFTAYPPSIHDARQEDPGKSSPQFTASSRSSPQFQLLSHKYWGLGNGMRQVARVASYTTGNCLGKQKQHE</sequence>
<keyword evidence="8" id="KW-0393">Immunoglobulin domain</keyword>
<feature type="domain" description="Ig-like" evidence="10">
    <location>
        <begin position="118"/>
        <end position="214"/>
    </location>
</feature>
<dbReference type="SMART" id="SM00409">
    <property type="entry name" value="IG"/>
    <property type="match status" value="2"/>
</dbReference>
<feature type="compositionally biased region" description="Polar residues" evidence="9">
    <location>
        <begin position="292"/>
        <end position="304"/>
    </location>
</feature>
<keyword evidence="3" id="KW-0732">Signal</keyword>
<comment type="subcellular location">
    <subcellularLocation>
        <location evidence="1">Cell membrane</location>
    </subcellularLocation>
</comment>
<dbReference type="AlphaFoldDB" id="A0A7R9FSV9"/>
<protein>
    <recommendedName>
        <fullName evidence="10">Ig-like domain-containing protein</fullName>
    </recommendedName>
</protein>
<dbReference type="InterPro" id="IPR007110">
    <property type="entry name" value="Ig-like_dom"/>
</dbReference>
<reference evidence="11" key="1">
    <citation type="submission" date="2020-11" db="EMBL/GenBank/DDBJ databases">
        <authorList>
            <person name="Tran Van P."/>
        </authorList>
    </citation>
    <scope>NUCLEOTIDE SEQUENCE</scope>
</reference>
<name>A0A7R9FSV9_9CRUS</name>
<keyword evidence="4" id="KW-0677">Repeat</keyword>
<evidence type="ECO:0000256" key="8">
    <source>
        <dbReference type="ARBA" id="ARBA00023319"/>
    </source>
</evidence>
<evidence type="ECO:0000256" key="3">
    <source>
        <dbReference type="ARBA" id="ARBA00022729"/>
    </source>
</evidence>
<keyword evidence="2" id="KW-1003">Cell membrane</keyword>
<dbReference type="CDD" id="cd00096">
    <property type="entry name" value="Ig"/>
    <property type="match status" value="1"/>
</dbReference>
<dbReference type="InterPro" id="IPR036179">
    <property type="entry name" value="Ig-like_dom_sf"/>
</dbReference>
<accession>A0A7R9FSV9</accession>
<dbReference type="FunFam" id="2.60.40.10:FF:000328">
    <property type="entry name" value="CLUMA_CG000981, isoform A"/>
    <property type="match status" value="1"/>
</dbReference>
<evidence type="ECO:0000256" key="7">
    <source>
        <dbReference type="ARBA" id="ARBA00023180"/>
    </source>
</evidence>
<dbReference type="Proteomes" id="UP000677054">
    <property type="component" value="Unassembled WGS sequence"/>
</dbReference>
<dbReference type="EMBL" id="CAJPEV010005674">
    <property type="protein sequence ID" value="CAG0903400.1"/>
    <property type="molecule type" value="Genomic_DNA"/>
</dbReference>
<organism evidence="11">
    <name type="scientific">Darwinula stevensoni</name>
    <dbReference type="NCBI Taxonomy" id="69355"/>
    <lineage>
        <taxon>Eukaryota</taxon>
        <taxon>Metazoa</taxon>
        <taxon>Ecdysozoa</taxon>
        <taxon>Arthropoda</taxon>
        <taxon>Crustacea</taxon>
        <taxon>Oligostraca</taxon>
        <taxon>Ostracoda</taxon>
        <taxon>Podocopa</taxon>
        <taxon>Podocopida</taxon>
        <taxon>Darwinulocopina</taxon>
        <taxon>Darwinuloidea</taxon>
        <taxon>Darwinulidae</taxon>
        <taxon>Darwinula</taxon>
    </lineage>
</organism>
<dbReference type="SMART" id="SM00408">
    <property type="entry name" value="IGc2"/>
    <property type="match status" value="2"/>
</dbReference>
<dbReference type="EMBL" id="LR905191">
    <property type="protein sequence ID" value="CAD7253336.1"/>
    <property type="molecule type" value="Genomic_DNA"/>
</dbReference>
<dbReference type="InterPro" id="IPR051170">
    <property type="entry name" value="Neural/epithelial_adhesion"/>
</dbReference>
<dbReference type="Gene3D" id="2.60.40.10">
    <property type="entry name" value="Immunoglobulins"/>
    <property type="match status" value="2"/>
</dbReference>
<dbReference type="InterPro" id="IPR003599">
    <property type="entry name" value="Ig_sub"/>
</dbReference>
<dbReference type="PROSITE" id="PS50835">
    <property type="entry name" value="IG_LIKE"/>
    <property type="match status" value="2"/>
</dbReference>
<dbReference type="PANTHER" id="PTHR12231:SF253">
    <property type="entry name" value="DPR-INTERACTING PROTEIN ETA, ISOFORM B-RELATED"/>
    <property type="match status" value="1"/>
</dbReference>
<keyword evidence="5" id="KW-0472">Membrane</keyword>